<proteinExistence type="predicted"/>
<dbReference type="PANTHER" id="PTHR33387">
    <property type="entry name" value="RMLC-LIKE JELLY ROLL FOLD PROTEIN"/>
    <property type="match status" value="1"/>
</dbReference>
<sequence length="172" mass="18488">MPANASLPVSASDLVDRLALQPHPEGGFFRETYRASLTLPAAGLAPHFSGARQASTAIYYLLAADDRSRLHRIRSDEVWHFYLGDPLQVIELTENGEVQVTLLGTDFAAGQVPQHVVPGGRWFGACPAPGSAYSLVGCTVAPGFDFADFDMADRPALLATHPAAADWIKRLT</sequence>
<accession>A0ABU5ED56</accession>
<comment type="caution">
    <text evidence="2">The sequence shown here is derived from an EMBL/GenBank/DDBJ whole genome shotgun (WGS) entry which is preliminary data.</text>
</comment>
<evidence type="ECO:0000313" key="2">
    <source>
        <dbReference type="EMBL" id="MDY0883490.1"/>
    </source>
</evidence>
<dbReference type="Proteomes" id="UP001279642">
    <property type="component" value="Unassembled WGS sequence"/>
</dbReference>
<dbReference type="InterPro" id="IPR009327">
    <property type="entry name" value="Cupin_DUF985"/>
</dbReference>
<organism evidence="2 3">
    <name type="scientific">Dongia soli</name>
    <dbReference type="NCBI Taxonomy" id="600628"/>
    <lineage>
        <taxon>Bacteria</taxon>
        <taxon>Pseudomonadati</taxon>
        <taxon>Pseudomonadota</taxon>
        <taxon>Alphaproteobacteria</taxon>
        <taxon>Rhodospirillales</taxon>
        <taxon>Dongiaceae</taxon>
        <taxon>Dongia</taxon>
    </lineage>
</organism>
<dbReference type="RefSeq" id="WP_320508524.1">
    <property type="nucleotide sequence ID" value="NZ_JAXCLW010000002.1"/>
</dbReference>
<dbReference type="Gene3D" id="2.60.120.10">
    <property type="entry name" value="Jelly Rolls"/>
    <property type="match status" value="1"/>
</dbReference>
<dbReference type="PANTHER" id="PTHR33387:SF3">
    <property type="entry name" value="DUF985 DOMAIN-CONTAINING PROTEIN"/>
    <property type="match status" value="1"/>
</dbReference>
<dbReference type="InterPro" id="IPR039935">
    <property type="entry name" value="YML079W-like"/>
</dbReference>
<dbReference type="CDD" id="cd06121">
    <property type="entry name" value="cupin_YML079wp"/>
    <property type="match status" value="1"/>
</dbReference>
<keyword evidence="3" id="KW-1185">Reference proteome</keyword>
<dbReference type="InterPro" id="IPR014710">
    <property type="entry name" value="RmlC-like_jellyroll"/>
</dbReference>
<dbReference type="InterPro" id="IPR011051">
    <property type="entry name" value="RmlC_Cupin_sf"/>
</dbReference>
<name>A0ABU5ED56_9PROT</name>
<reference evidence="2 3" key="1">
    <citation type="journal article" date="2016" name="Antonie Van Leeuwenhoek">
        <title>Dongia soli sp. nov., isolated from soil from Dokdo, Korea.</title>
        <authorList>
            <person name="Kim D.U."/>
            <person name="Lee H."/>
            <person name="Kim H."/>
            <person name="Kim S.G."/>
            <person name="Ka J.O."/>
        </authorList>
    </citation>
    <scope>NUCLEOTIDE SEQUENCE [LARGE SCALE GENOMIC DNA]</scope>
    <source>
        <strain evidence="2 3">D78</strain>
    </source>
</reference>
<evidence type="ECO:0000259" key="1">
    <source>
        <dbReference type="Pfam" id="PF06172"/>
    </source>
</evidence>
<dbReference type="Pfam" id="PF06172">
    <property type="entry name" value="Cupin_5"/>
    <property type="match status" value="1"/>
</dbReference>
<dbReference type="EMBL" id="JAXCLW010000002">
    <property type="protein sequence ID" value="MDY0883490.1"/>
    <property type="molecule type" value="Genomic_DNA"/>
</dbReference>
<feature type="domain" description="DUF985" evidence="1">
    <location>
        <begin position="13"/>
        <end position="152"/>
    </location>
</feature>
<gene>
    <name evidence="2" type="ORF">SMD27_11595</name>
</gene>
<protein>
    <submittedName>
        <fullName evidence="2">Cupin domain-containing protein</fullName>
    </submittedName>
</protein>
<dbReference type="SUPFAM" id="SSF51182">
    <property type="entry name" value="RmlC-like cupins"/>
    <property type="match status" value="1"/>
</dbReference>
<evidence type="ECO:0000313" key="3">
    <source>
        <dbReference type="Proteomes" id="UP001279642"/>
    </source>
</evidence>